<proteinExistence type="predicted"/>
<name>A0A0E9QL36_ANGAN</name>
<protein>
    <submittedName>
        <fullName evidence="1">Uncharacterized protein</fullName>
    </submittedName>
</protein>
<reference evidence="1" key="2">
    <citation type="journal article" date="2015" name="Fish Shellfish Immunol.">
        <title>Early steps in the European eel (Anguilla anguilla)-Vibrio vulnificus interaction in the gills: Role of the RtxA13 toxin.</title>
        <authorList>
            <person name="Callol A."/>
            <person name="Pajuelo D."/>
            <person name="Ebbesson L."/>
            <person name="Teles M."/>
            <person name="MacKenzie S."/>
            <person name="Amaro C."/>
        </authorList>
    </citation>
    <scope>NUCLEOTIDE SEQUENCE</scope>
</reference>
<sequence length="12" mass="1177">MNSVSLRATAAG</sequence>
<evidence type="ECO:0000313" key="1">
    <source>
        <dbReference type="EMBL" id="JAH17489.1"/>
    </source>
</evidence>
<organism evidence="1">
    <name type="scientific">Anguilla anguilla</name>
    <name type="common">European freshwater eel</name>
    <name type="synonym">Muraena anguilla</name>
    <dbReference type="NCBI Taxonomy" id="7936"/>
    <lineage>
        <taxon>Eukaryota</taxon>
        <taxon>Metazoa</taxon>
        <taxon>Chordata</taxon>
        <taxon>Craniata</taxon>
        <taxon>Vertebrata</taxon>
        <taxon>Euteleostomi</taxon>
        <taxon>Actinopterygii</taxon>
        <taxon>Neopterygii</taxon>
        <taxon>Teleostei</taxon>
        <taxon>Anguilliformes</taxon>
        <taxon>Anguillidae</taxon>
        <taxon>Anguilla</taxon>
    </lineage>
</organism>
<dbReference type="EMBL" id="GBXM01091088">
    <property type="protein sequence ID" value="JAH17489.1"/>
    <property type="molecule type" value="Transcribed_RNA"/>
</dbReference>
<reference evidence="1" key="1">
    <citation type="submission" date="2014-11" db="EMBL/GenBank/DDBJ databases">
        <authorList>
            <person name="Amaro Gonzalez C."/>
        </authorList>
    </citation>
    <scope>NUCLEOTIDE SEQUENCE</scope>
</reference>
<accession>A0A0E9QL36</accession>